<keyword evidence="2" id="KW-1185">Reference proteome</keyword>
<evidence type="ECO:0000313" key="2">
    <source>
        <dbReference type="Proteomes" id="UP001585080"/>
    </source>
</evidence>
<sequence length="90" mass="10430">MSTETIQVRRPIYGYVRALPELHITEVLRLSRELHVFAEREGFTLAEVFIERKWLHSVAWDALVTNCQRHSVRNVVVPSSDHLHTLPALS</sequence>
<evidence type="ECO:0008006" key="3">
    <source>
        <dbReference type="Google" id="ProtNLM"/>
    </source>
</evidence>
<dbReference type="EMBL" id="JAYMRP010000040">
    <property type="protein sequence ID" value="MFB8777136.1"/>
    <property type="molecule type" value="Genomic_DNA"/>
</dbReference>
<organism evidence="1 2">
    <name type="scientific">Streptomyces broussonetiae</name>
    <dbReference type="NCBI Taxonomy" id="2686304"/>
    <lineage>
        <taxon>Bacteria</taxon>
        <taxon>Bacillati</taxon>
        <taxon>Actinomycetota</taxon>
        <taxon>Actinomycetes</taxon>
        <taxon>Kitasatosporales</taxon>
        <taxon>Streptomycetaceae</taxon>
        <taxon>Streptomyces</taxon>
    </lineage>
</organism>
<dbReference type="Proteomes" id="UP001585080">
    <property type="component" value="Unassembled WGS sequence"/>
</dbReference>
<evidence type="ECO:0000313" key="1">
    <source>
        <dbReference type="EMBL" id="MFB8777136.1"/>
    </source>
</evidence>
<protein>
    <recommendedName>
        <fullName evidence="3">Resolvase/invertase-type recombinase catalytic domain-containing protein</fullName>
    </recommendedName>
</protein>
<comment type="caution">
    <text evidence="1">The sequence shown here is derived from an EMBL/GenBank/DDBJ whole genome shotgun (WGS) entry which is preliminary data.</text>
</comment>
<proteinExistence type="predicted"/>
<dbReference type="RefSeq" id="WP_376735628.1">
    <property type="nucleotide sequence ID" value="NZ_JAYMRP010000040.1"/>
</dbReference>
<reference evidence="1 2" key="1">
    <citation type="submission" date="2024-01" db="EMBL/GenBank/DDBJ databases">
        <title>Genome mining of biosynthetic gene clusters to explore secondary metabolites of Streptomyces sp.</title>
        <authorList>
            <person name="Baig A."/>
            <person name="Ajitkumar Shintre N."/>
            <person name="Kumar H."/>
            <person name="Anbarasu A."/>
            <person name="Ramaiah S."/>
        </authorList>
    </citation>
    <scope>NUCLEOTIDE SEQUENCE [LARGE SCALE GENOMIC DNA]</scope>
    <source>
        <strain evidence="1 2">A57</strain>
    </source>
</reference>
<accession>A0ABV5EK19</accession>
<name>A0ABV5EK19_9ACTN</name>
<gene>
    <name evidence="1" type="ORF">VSS16_31195</name>
</gene>